<feature type="chain" id="PRO_5038933280" evidence="2">
    <location>
        <begin position="25"/>
        <end position="878"/>
    </location>
</feature>
<evidence type="ECO:0000313" key="5">
    <source>
        <dbReference type="Proteomes" id="UP000824165"/>
    </source>
</evidence>
<dbReference type="InterPro" id="IPR001119">
    <property type="entry name" value="SLH_dom"/>
</dbReference>
<evidence type="ECO:0000256" key="1">
    <source>
        <dbReference type="ARBA" id="ARBA00022737"/>
    </source>
</evidence>
<evidence type="ECO:0000256" key="2">
    <source>
        <dbReference type="SAM" id="SignalP"/>
    </source>
</evidence>
<evidence type="ECO:0000313" key="4">
    <source>
        <dbReference type="EMBL" id="HIT85474.1"/>
    </source>
</evidence>
<feature type="signal peptide" evidence="2">
    <location>
        <begin position="1"/>
        <end position="24"/>
    </location>
</feature>
<reference evidence="4" key="2">
    <citation type="journal article" date="2021" name="PeerJ">
        <title>Extensive microbial diversity within the chicken gut microbiome revealed by metagenomics and culture.</title>
        <authorList>
            <person name="Gilroy R."/>
            <person name="Ravi A."/>
            <person name="Getino M."/>
            <person name="Pursley I."/>
            <person name="Horton D.L."/>
            <person name="Alikhan N.F."/>
            <person name="Baker D."/>
            <person name="Gharbi K."/>
            <person name="Hall N."/>
            <person name="Watson M."/>
            <person name="Adriaenssens E.M."/>
            <person name="Foster-Nyarko E."/>
            <person name="Jarju S."/>
            <person name="Secka A."/>
            <person name="Antonio M."/>
            <person name="Oren A."/>
            <person name="Chaudhuri R.R."/>
            <person name="La Ragione R."/>
            <person name="Hildebrand F."/>
            <person name="Pallen M.J."/>
        </authorList>
    </citation>
    <scope>NUCLEOTIDE SEQUENCE</scope>
    <source>
        <strain evidence="4">CHK181-108</strain>
    </source>
</reference>
<dbReference type="PROSITE" id="PS51272">
    <property type="entry name" value="SLH"/>
    <property type="match status" value="1"/>
</dbReference>
<dbReference type="Proteomes" id="UP000824165">
    <property type="component" value="Unassembled WGS sequence"/>
</dbReference>
<dbReference type="EMBL" id="DVLU01000062">
    <property type="protein sequence ID" value="HIT85474.1"/>
    <property type="molecule type" value="Genomic_DNA"/>
</dbReference>
<proteinExistence type="predicted"/>
<keyword evidence="1" id="KW-0677">Repeat</keyword>
<protein>
    <submittedName>
        <fullName evidence="4">S-layer homology domain-containing protein</fullName>
    </submittedName>
</protein>
<evidence type="ECO:0000259" key="3">
    <source>
        <dbReference type="PROSITE" id="PS51272"/>
    </source>
</evidence>
<keyword evidence="2" id="KW-0732">Signal</keyword>
<reference evidence="4" key="1">
    <citation type="submission" date="2020-10" db="EMBL/GenBank/DDBJ databases">
        <authorList>
            <person name="Gilroy R."/>
        </authorList>
    </citation>
    <scope>NUCLEOTIDE SEQUENCE</scope>
    <source>
        <strain evidence="4">CHK181-108</strain>
    </source>
</reference>
<name>A0A9D1H4S7_9FIRM</name>
<dbReference type="AlphaFoldDB" id="A0A9D1H4S7"/>
<feature type="domain" description="SLH" evidence="3">
    <location>
        <begin position="84"/>
        <end position="147"/>
    </location>
</feature>
<sequence length="878" mass="96934">MLKKILSLCCAAIIALGAASASYAAETEADPAVQITPQQELLIALDLISLNSYGEIDSESEVTRAEFADICGKLLGINPTASETKAYFNDVMPDKWYAHTVNMLAQMGVISQPENKLFEPERAITCHEAIKMLVCLMGYGDYAESTGGYPGGYISAAMANNLLDNVGDIGGTLTEGAMSNLVYNALHANVMKVDYAGSEPQLSIDKNETLMSYCMNIYEDRGTVETVFGMSLTDKTVPEDRVIIDGAEYYTGDVEGVTDLLGSEIRFYYREDDYDIRTLVYVEDTGTSRLTIRSDDIEEFGGLGGVITYYDGERSKTAKIASDASVIRNGETISTGVDEAFNIVNGELTLIDGDKNGTYETAVIYDYETVVVNSFDIEKGVIGDAIDRRLMIDISECTYVSVYSETGDKLDISSITIGSVVDVAYSADHAFIYVNSGNFEGTIEGVDYGSEEIIVNGTRYEYLPKAYDRYMMRSGYTGVFKTNHYGQVSYFELTGSNTFPGYVIKASYTDELQETCMLKMLTAAGEVEWIETDTDFVKDGEHVSGLDSLIQLQDKVVLYNVNSEGVIVSIDSPARTANEEDTTLTTTLPVKDGGYRWTSSTRMFGKNVICSPDMIIFKVPPATSTFRDDDSYSVVTSSSLVSNKMCNVAAYSYGGTSYSNVLVLYETKYVNRTSDPLILVTQVNEGVNEQLDEVYYIKGYQNGSPITIEANRPRDVLPKPGDCIRVARDTSGKAGLIEIHYDIERDGSGWCDTEAYWYWPPVNGEPYDAINNYWNGTFTDLQADYRMGFGYPVMTDGEILKWSFDKDGDAVDELTIIDSGVPIIVYDADDDMFYEGSLSDIKTKEIYGGDCSTIIVNFHWGEPTELFVINDRNLVYGD</sequence>
<dbReference type="Pfam" id="PF00395">
    <property type="entry name" value="SLH"/>
    <property type="match status" value="1"/>
</dbReference>
<accession>A0A9D1H4S7</accession>
<gene>
    <name evidence="4" type="ORF">IAA60_06165</name>
</gene>
<comment type="caution">
    <text evidence="4">The sequence shown here is derived from an EMBL/GenBank/DDBJ whole genome shotgun (WGS) entry which is preliminary data.</text>
</comment>
<organism evidence="4 5">
    <name type="scientific">Candidatus Ornithomonoglobus intestinigallinarum</name>
    <dbReference type="NCBI Taxonomy" id="2840894"/>
    <lineage>
        <taxon>Bacteria</taxon>
        <taxon>Bacillati</taxon>
        <taxon>Bacillota</taxon>
        <taxon>Clostridia</taxon>
        <taxon>Candidatus Ornithomonoglobus</taxon>
    </lineage>
</organism>